<name>A0A6J4SK62_9ACTN</name>
<protein>
    <submittedName>
        <fullName evidence="2">Uncharacterized protein</fullName>
    </submittedName>
</protein>
<accession>A0A6J4SK62</accession>
<dbReference type="AlphaFoldDB" id="A0A6J4SK62"/>
<proteinExistence type="predicted"/>
<gene>
    <name evidence="2" type="ORF">AVDCRST_MAG13-2089</name>
</gene>
<organism evidence="2">
    <name type="scientific">uncultured Solirubrobacteraceae bacterium</name>
    <dbReference type="NCBI Taxonomy" id="1162706"/>
    <lineage>
        <taxon>Bacteria</taxon>
        <taxon>Bacillati</taxon>
        <taxon>Actinomycetota</taxon>
        <taxon>Thermoleophilia</taxon>
        <taxon>Solirubrobacterales</taxon>
        <taxon>Solirubrobacteraceae</taxon>
        <taxon>environmental samples</taxon>
    </lineage>
</organism>
<sequence length="36" mass="3650">GAGACRRCSAAARRGPRALPPQHGEAPGVPARERGL</sequence>
<reference evidence="2" key="1">
    <citation type="submission" date="2020-02" db="EMBL/GenBank/DDBJ databases">
        <authorList>
            <person name="Meier V. D."/>
        </authorList>
    </citation>
    <scope>NUCLEOTIDE SEQUENCE</scope>
    <source>
        <strain evidence="2">AVDCRST_MAG13</strain>
    </source>
</reference>
<feature type="region of interest" description="Disordered" evidence="1">
    <location>
        <begin position="1"/>
        <end position="36"/>
    </location>
</feature>
<feature type="non-terminal residue" evidence="2">
    <location>
        <position position="1"/>
    </location>
</feature>
<feature type="non-terminal residue" evidence="2">
    <location>
        <position position="36"/>
    </location>
</feature>
<dbReference type="EMBL" id="CADCVO010000333">
    <property type="protein sequence ID" value="CAA9498161.1"/>
    <property type="molecule type" value="Genomic_DNA"/>
</dbReference>
<evidence type="ECO:0000313" key="2">
    <source>
        <dbReference type="EMBL" id="CAA9498161.1"/>
    </source>
</evidence>
<feature type="compositionally biased region" description="Low complexity" evidence="1">
    <location>
        <begin position="1"/>
        <end position="13"/>
    </location>
</feature>
<evidence type="ECO:0000256" key="1">
    <source>
        <dbReference type="SAM" id="MobiDB-lite"/>
    </source>
</evidence>